<evidence type="ECO:0000259" key="6">
    <source>
        <dbReference type="Pfam" id="PF21173"/>
    </source>
</evidence>
<dbReference type="Pfam" id="PF01258">
    <property type="entry name" value="zf-dskA_traR"/>
    <property type="match status" value="1"/>
</dbReference>
<dbReference type="EMBL" id="HG938353">
    <property type="protein sequence ID" value="CDN46982.1"/>
    <property type="molecule type" value="Genomic_DNA"/>
</dbReference>
<dbReference type="InterPro" id="IPR048487">
    <property type="entry name" value="DksA-like_N"/>
</dbReference>
<keyword evidence="3" id="KW-0862">Zinc</keyword>
<proteinExistence type="predicted"/>
<feature type="domain" description="Zinc finger DksA/TraR C4-type" evidence="5">
    <location>
        <begin position="73"/>
        <end position="105"/>
    </location>
</feature>
<accession>A0A068SL82</accession>
<dbReference type="HOGENOM" id="CLU_043144_3_2_5"/>
<evidence type="ECO:0000256" key="1">
    <source>
        <dbReference type="ARBA" id="ARBA00022723"/>
    </source>
</evidence>
<evidence type="ECO:0000256" key="4">
    <source>
        <dbReference type="PROSITE-ProRule" id="PRU00510"/>
    </source>
</evidence>
<evidence type="ECO:0000256" key="2">
    <source>
        <dbReference type="ARBA" id="ARBA00022771"/>
    </source>
</evidence>
<evidence type="ECO:0000256" key="3">
    <source>
        <dbReference type="ARBA" id="ARBA00022833"/>
    </source>
</evidence>
<dbReference type="PATRIC" id="fig|1028800.3.peg.801"/>
<feature type="domain" description="DnaK suppressor protein-like N-terminal" evidence="6">
    <location>
        <begin position="6"/>
        <end position="70"/>
    </location>
</feature>
<dbReference type="PROSITE" id="PS51128">
    <property type="entry name" value="ZF_DKSA_2"/>
    <property type="match status" value="1"/>
</dbReference>
<evidence type="ECO:0000313" key="7">
    <source>
        <dbReference type="EMBL" id="CDN46982.1"/>
    </source>
</evidence>
<dbReference type="PANTHER" id="PTHR33823:SF4">
    <property type="entry name" value="GENERAL STRESS PROTEIN 16O"/>
    <property type="match status" value="1"/>
</dbReference>
<organism evidence="7 8">
    <name type="scientific">Neorhizobium galegae bv. orientalis str. HAMBI 540</name>
    <dbReference type="NCBI Taxonomy" id="1028800"/>
    <lineage>
        <taxon>Bacteria</taxon>
        <taxon>Pseudomonadati</taxon>
        <taxon>Pseudomonadota</taxon>
        <taxon>Alphaproteobacteria</taxon>
        <taxon>Hyphomicrobiales</taxon>
        <taxon>Rhizobiaceae</taxon>
        <taxon>Rhizobium/Agrobacterium group</taxon>
        <taxon>Neorhizobium</taxon>
    </lineage>
</organism>
<dbReference type="Pfam" id="PF21173">
    <property type="entry name" value="DksA-like_N"/>
    <property type="match status" value="1"/>
</dbReference>
<dbReference type="OrthoDB" id="1121111at2"/>
<gene>
    <name evidence="7" type="ORF">RG540_CH07930</name>
</gene>
<feature type="zinc finger region" description="dksA C4-type" evidence="4">
    <location>
        <begin position="78"/>
        <end position="102"/>
    </location>
</feature>
<evidence type="ECO:0000259" key="5">
    <source>
        <dbReference type="Pfam" id="PF01258"/>
    </source>
</evidence>
<reference evidence="8" key="1">
    <citation type="journal article" date="2014" name="BMC Genomics">
        <title>Genome sequencing of two Neorhizobium galegae strains reveals a noeT gene responsible for the unusual acetylation of the nodulation factors.</title>
        <authorList>
            <person name="Osterman J."/>
            <person name="Marsh J."/>
            <person name="Laine P.K."/>
            <person name="Zeng Z."/>
            <person name="Alatalo E."/>
            <person name="Sullivan J.T."/>
            <person name="Young J.P."/>
            <person name="Thomas-Oates J."/>
            <person name="Paulin L."/>
            <person name="Lindstrom K."/>
        </authorList>
    </citation>
    <scope>NUCLEOTIDE SEQUENCE [LARGE SCALE GENOMIC DNA]</scope>
    <source>
        <strain evidence="8">HAMBI 540</strain>
    </source>
</reference>
<dbReference type="KEGG" id="ngg:RG540_CH07930"/>
<dbReference type="eggNOG" id="COG1734">
    <property type="taxonomic scope" value="Bacteria"/>
</dbReference>
<dbReference type="AlphaFoldDB" id="A0A068SL82"/>
<dbReference type="PANTHER" id="PTHR33823">
    <property type="entry name" value="RNA POLYMERASE-BINDING TRANSCRIPTION FACTOR DKSA-RELATED"/>
    <property type="match status" value="1"/>
</dbReference>
<dbReference type="SUPFAM" id="SSF57716">
    <property type="entry name" value="Glucocorticoid receptor-like (DNA-binding domain)"/>
    <property type="match status" value="1"/>
</dbReference>
<evidence type="ECO:0000313" key="8">
    <source>
        <dbReference type="Proteomes" id="UP000028181"/>
    </source>
</evidence>
<dbReference type="Proteomes" id="UP000028181">
    <property type="component" value="Chromosome I"/>
</dbReference>
<dbReference type="RefSeq" id="WP_038584817.1">
    <property type="nucleotide sequence ID" value="NZ_HG938353.1"/>
</dbReference>
<protein>
    <submittedName>
        <fullName evidence="7">DnaK suppressor protein</fullName>
    </submittedName>
</protein>
<sequence>MDTSRYGSVLRARKAELEGRLSRIEQDFVTPRNPNDDDRAVERNNDEVLEELGETGERELAAIDAALHRIAAGTFGICARCGRSIAEQRLDAVPHTPLCQACAAEVSEEV</sequence>
<dbReference type="GeneID" id="24256446"/>
<keyword evidence="8" id="KW-1185">Reference proteome</keyword>
<dbReference type="InterPro" id="IPR000962">
    <property type="entry name" value="Znf_DskA_TraR"/>
</dbReference>
<keyword evidence="2" id="KW-0863">Zinc-finger</keyword>
<keyword evidence="1" id="KW-0479">Metal-binding</keyword>
<dbReference type="Gene3D" id="1.20.120.910">
    <property type="entry name" value="DksA, coiled-coil domain"/>
    <property type="match status" value="1"/>
</dbReference>
<dbReference type="GO" id="GO:0008270">
    <property type="term" value="F:zinc ion binding"/>
    <property type="evidence" value="ECO:0007669"/>
    <property type="project" value="UniProtKB-KW"/>
</dbReference>
<name>A0A068SL82_NEOGA</name>